<dbReference type="RefSeq" id="WP_111844395.1">
    <property type="nucleotide sequence ID" value="NZ_UEGI01000006.1"/>
</dbReference>
<feature type="signal peptide" evidence="2">
    <location>
        <begin position="1"/>
        <end position="19"/>
    </location>
</feature>
<dbReference type="PANTHER" id="PTHR44103">
    <property type="entry name" value="PROPROTEIN CONVERTASE P"/>
    <property type="match status" value="1"/>
</dbReference>
<comment type="caution">
    <text evidence="4">The sequence shown here is derived from an EMBL/GenBank/DDBJ whole genome shotgun (WGS) entry which is preliminary data.</text>
</comment>
<feature type="chain" id="PRO_5023113971" evidence="2">
    <location>
        <begin position="20"/>
        <end position="464"/>
    </location>
</feature>
<proteinExistence type="predicted"/>
<protein>
    <submittedName>
        <fullName evidence="4">T9SS type A sorting domain-containing protein</fullName>
    </submittedName>
</protein>
<name>A0A5C6YZ39_9FLAO</name>
<dbReference type="PANTHER" id="PTHR44103:SF1">
    <property type="entry name" value="PROPROTEIN CONVERTASE P"/>
    <property type="match status" value="1"/>
</dbReference>
<dbReference type="EMBL" id="VORT01000007">
    <property type="protein sequence ID" value="TXD72697.1"/>
    <property type="molecule type" value="Genomic_DNA"/>
</dbReference>
<evidence type="ECO:0000256" key="1">
    <source>
        <dbReference type="ARBA" id="ARBA00022729"/>
    </source>
</evidence>
<gene>
    <name evidence="4" type="ORF">ESU54_10755</name>
</gene>
<dbReference type="NCBIfam" id="TIGR04183">
    <property type="entry name" value="Por_Secre_tail"/>
    <property type="match status" value="1"/>
</dbReference>
<dbReference type="SUPFAM" id="SSF69318">
    <property type="entry name" value="Integrin alpha N-terminal domain"/>
    <property type="match status" value="1"/>
</dbReference>
<evidence type="ECO:0000259" key="3">
    <source>
        <dbReference type="Pfam" id="PF18962"/>
    </source>
</evidence>
<keyword evidence="5" id="KW-1185">Reference proteome</keyword>
<dbReference type="Pfam" id="PF18962">
    <property type="entry name" value="Por_Secre_tail"/>
    <property type="match status" value="1"/>
</dbReference>
<dbReference type="InterPro" id="IPR026444">
    <property type="entry name" value="Secre_tail"/>
</dbReference>
<keyword evidence="1 2" id="KW-0732">Signal</keyword>
<dbReference type="Gene3D" id="2.130.10.130">
    <property type="entry name" value="Integrin alpha, N-terminal"/>
    <property type="match status" value="1"/>
</dbReference>
<dbReference type="OrthoDB" id="9816120at2"/>
<sequence length="464" mass="52090">MKTKLLFTLLIFWAISGFAQQFGQQQVISTETEKPYLSIPFDIDNDGFVDILTASGETYKMSWYRNLDGNGNFSSEIIINETPVYYLSVDFVDIDTDGDMDILYLSNNASYIAWLENLDGAGNFGTEQIINEQDFISSVKTLDMDNDGDQDLIVALANSSSVKIVWYENENGQGTFGPENLLIQNDNEFAKILLEDIDNDGLLDILATEFVYVQGKIFWYKNLGNATFGPMQIIYQFLYVQSGGTNIIGFEYADINTDGKKDLIMTSVDDNSVVSTHWLENLDNQGNFGDLQSIILDFYDQYLFYDLDNDNDNDMLLWNRDLDNVSWKKNEDGEGTFGTPIIINAAADFASDAKAADIDGDGWLDIVSASAGNNKLAWYKNNTLGISENEIANYHIYPNPTSGVLYIESKLPISQISVFNLLGQRIETTIDKKQIDLSKAETGVYLLKIEDGNGNFQTHKIVKE</sequence>
<dbReference type="InterPro" id="IPR028994">
    <property type="entry name" value="Integrin_alpha_N"/>
</dbReference>
<dbReference type="AlphaFoldDB" id="A0A5C6YZ39"/>
<dbReference type="Proteomes" id="UP000321497">
    <property type="component" value="Unassembled WGS sequence"/>
</dbReference>
<organism evidence="4 5">
    <name type="scientific">Aequorivita antarctica</name>
    <dbReference type="NCBI Taxonomy" id="153266"/>
    <lineage>
        <taxon>Bacteria</taxon>
        <taxon>Pseudomonadati</taxon>
        <taxon>Bacteroidota</taxon>
        <taxon>Flavobacteriia</taxon>
        <taxon>Flavobacteriales</taxon>
        <taxon>Flavobacteriaceae</taxon>
        <taxon>Aequorivita</taxon>
    </lineage>
</organism>
<feature type="domain" description="Secretion system C-terminal sorting" evidence="3">
    <location>
        <begin position="396"/>
        <end position="462"/>
    </location>
</feature>
<evidence type="ECO:0000256" key="2">
    <source>
        <dbReference type="SAM" id="SignalP"/>
    </source>
</evidence>
<dbReference type="Pfam" id="PF13517">
    <property type="entry name" value="FG-GAP_3"/>
    <property type="match status" value="3"/>
</dbReference>
<accession>A0A5C6YZ39</accession>
<evidence type="ECO:0000313" key="5">
    <source>
        <dbReference type="Proteomes" id="UP000321497"/>
    </source>
</evidence>
<evidence type="ECO:0000313" key="4">
    <source>
        <dbReference type="EMBL" id="TXD72697.1"/>
    </source>
</evidence>
<dbReference type="InterPro" id="IPR013517">
    <property type="entry name" value="FG-GAP"/>
</dbReference>
<reference evidence="4 5" key="1">
    <citation type="submission" date="2019-08" db="EMBL/GenBank/DDBJ databases">
        <title>Genome of Aequorivita antarctica SW49 (type strain).</title>
        <authorList>
            <person name="Bowman J.P."/>
        </authorList>
    </citation>
    <scope>NUCLEOTIDE SEQUENCE [LARGE SCALE GENOMIC DNA]</scope>
    <source>
        <strain evidence="4 5">SW49</strain>
    </source>
</reference>